<accession>A0A3E0DTD4</accession>
<comment type="caution">
    <text evidence="1">The sequence shown here is derived from an EMBL/GenBank/DDBJ whole genome shotgun (WGS) entry which is preliminary data.</text>
</comment>
<dbReference type="Proteomes" id="UP000256405">
    <property type="component" value="Unassembled WGS sequence"/>
</dbReference>
<dbReference type="RefSeq" id="WP_086541439.1">
    <property type="nucleotide sequence ID" value="NZ_MSSW01000027.1"/>
</dbReference>
<sequence length="175" mass="20316">MIQGGLEYFFSPKVSIQSEIGINGGVFGIPSGRGKNEDFSVWRSKNELKFHAKKFYWGLEFFFVQKDFIRTDDSFIPFKIKTWYDTARINFQVYGTGLKFGRQVYISDNILLDSFVGFGIRSRYREIQILELSVDQNREFSENFFGGERYGFEGWDSVPQFTLGIKVGILTGRQD</sequence>
<evidence type="ECO:0008006" key="3">
    <source>
        <dbReference type="Google" id="ProtNLM"/>
    </source>
</evidence>
<proteinExistence type="predicted"/>
<evidence type="ECO:0000313" key="1">
    <source>
        <dbReference type="EMBL" id="REG84738.1"/>
    </source>
</evidence>
<reference evidence="1 2" key="1">
    <citation type="submission" date="2018-08" db="EMBL/GenBank/DDBJ databases">
        <title>Genomic Encyclopedia of Archaeal and Bacterial Type Strains, Phase II (KMG-II): from individual species to whole genera.</title>
        <authorList>
            <person name="Goeker M."/>
        </authorList>
    </citation>
    <scope>NUCLEOTIDE SEQUENCE [LARGE SCALE GENOMIC DNA]</scope>
    <source>
        <strain evidence="1 2">DSM 15986</strain>
    </source>
</reference>
<organism evidence="1 2">
    <name type="scientific">Algoriphagus antarcticus</name>
    <dbReference type="NCBI Taxonomy" id="238540"/>
    <lineage>
        <taxon>Bacteria</taxon>
        <taxon>Pseudomonadati</taxon>
        <taxon>Bacteroidota</taxon>
        <taxon>Cytophagia</taxon>
        <taxon>Cytophagales</taxon>
        <taxon>Cyclobacteriaceae</taxon>
        <taxon>Algoriphagus</taxon>
    </lineage>
</organism>
<keyword evidence="2" id="KW-1185">Reference proteome</keyword>
<protein>
    <recommendedName>
        <fullName evidence="3">Outer membrane protein with beta-barrel domain</fullName>
    </recommendedName>
</protein>
<name>A0A3E0DTD4_9BACT</name>
<gene>
    <name evidence="1" type="ORF">C8N25_11487</name>
</gene>
<dbReference type="AlphaFoldDB" id="A0A3E0DTD4"/>
<dbReference type="EMBL" id="QUNF01000014">
    <property type="protein sequence ID" value="REG84738.1"/>
    <property type="molecule type" value="Genomic_DNA"/>
</dbReference>
<evidence type="ECO:0000313" key="2">
    <source>
        <dbReference type="Proteomes" id="UP000256405"/>
    </source>
</evidence>